<keyword evidence="1" id="KW-0479">Metal-binding</keyword>
<dbReference type="FunFam" id="2.40.50.1070:FF:000003">
    <property type="entry name" value="23S rRNA (Uracil-5-)-methyltransferase RumA"/>
    <property type="match status" value="1"/>
</dbReference>
<dbReference type="FunFam" id="2.40.50.140:FF:000097">
    <property type="entry name" value="23S rRNA (uracil(1939)-C(5))-methyltransferase RlmD"/>
    <property type="match status" value="1"/>
</dbReference>
<keyword evidence="1" id="KW-0408">Iron</keyword>
<dbReference type="InterPro" id="IPR002792">
    <property type="entry name" value="TRAM_dom"/>
</dbReference>
<dbReference type="FunFam" id="3.40.50.150:FF:000009">
    <property type="entry name" value="23S rRNA (Uracil(1939)-C(5))-methyltransferase RlmD"/>
    <property type="match status" value="1"/>
</dbReference>
<feature type="binding site" evidence="6">
    <location>
        <position position="391"/>
    </location>
    <ligand>
        <name>S-adenosyl-L-methionine</name>
        <dbReference type="ChEBI" id="CHEBI:59789"/>
    </ligand>
</feature>
<comment type="similarity">
    <text evidence="6">Belongs to the class I-like SAM-binding methyltransferase superfamily. RNA M5U methyltransferase family.</text>
</comment>
<dbReference type="InterPro" id="IPR030390">
    <property type="entry name" value="MeTrfase_TrmA_AS"/>
</dbReference>
<evidence type="ECO:0000256" key="6">
    <source>
        <dbReference type="PROSITE-ProRule" id="PRU01024"/>
    </source>
</evidence>
<feature type="active site" description="Nucleophile" evidence="6">
    <location>
        <position position="417"/>
    </location>
</feature>
<keyword evidence="3 6" id="KW-0808">Transferase</keyword>
<dbReference type="SUPFAM" id="SSF50249">
    <property type="entry name" value="Nucleic acid-binding proteins"/>
    <property type="match status" value="1"/>
</dbReference>
<dbReference type="OrthoDB" id="9804590at2"/>
<dbReference type="PANTHER" id="PTHR11061">
    <property type="entry name" value="RNA M5U METHYLTRANSFERASE"/>
    <property type="match status" value="1"/>
</dbReference>
<dbReference type="InterPro" id="IPR010280">
    <property type="entry name" value="U5_MeTrfase_fam"/>
</dbReference>
<dbReference type="GO" id="GO:0051539">
    <property type="term" value="F:4 iron, 4 sulfur cluster binding"/>
    <property type="evidence" value="ECO:0007669"/>
    <property type="project" value="UniProtKB-KW"/>
</dbReference>
<name>A0A4R6TTF6_9BACI</name>
<gene>
    <name evidence="9" type="ORF">EV213_11816</name>
</gene>
<dbReference type="SUPFAM" id="SSF53335">
    <property type="entry name" value="S-adenosyl-L-methionine-dependent methyltransferases"/>
    <property type="match status" value="1"/>
</dbReference>
<dbReference type="GO" id="GO:0070475">
    <property type="term" value="P:rRNA base methylation"/>
    <property type="evidence" value="ECO:0007669"/>
    <property type="project" value="TreeGrafter"/>
</dbReference>
<dbReference type="CDD" id="cd02440">
    <property type="entry name" value="AdoMet_MTases"/>
    <property type="match status" value="1"/>
</dbReference>
<dbReference type="Proteomes" id="UP000295632">
    <property type="component" value="Unassembled WGS sequence"/>
</dbReference>
<keyword evidence="10" id="KW-1185">Reference proteome</keyword>
<proteinExistence type="inferred from homology"/>
<organism evidence="9 10">
    <name type="scientific">Aureibacillus halotolerans</name>
    <dbReference type="NCBI Taxonomy" id="1508390"/>
    <lineage>
        <taxon>Bacteria</taxon>
        <taxon>Bacillati</taxon>
        <taxon>Bacillota</taxon>
        <taxon>Bacilli</taxon>
        <taxon>Bacillales</taxon>
        <taxon>Bacillaceae</taxon>
        <taxon>Aureibacillus</taxon>
    </lineage>
</organism>
<dbReference type="InterPro" id="IPR012340">
    <property type="entry name" value="NA-bd_OB-fold"/>
</dbReference>
<keyword evidence="2 6" id="KW-0489">Methyltransferase</keyword>
<evidence type="ECO:0000313" key="9">
    <source>
        <dbReference type="EMBL" id="TDQ36386.1"/>
    </source>
</evidence>
<protein>
    <submittedName>
        <fullName evidence="9">23S rRNA m(5)U-1939 methyltransferase</fullName>
    </submittedName>
</protein>
<evidence type="ECO:0000256" key="2">
    <source>
        <dbReference type="ARBA" id="ARBA00022603"/>
    </source>
</evidence>
<feature type="binding site" evidence="6">
    <location>
        <position position="322"/>
    </location>
    <ligand>
        <name>S-adenosyl-L-methionine</name>
        <dbReference type="ChEBI" id="CHEBI:59789"/>
    </ligand>
</feature>
<feature type="binding site" evidence="6">
    <location>
        <position position="293"/>
    </location>
    <ligand>
        <name>S-adenosyl-L-methionine</name>
        <dbReference type="ChEBI" id="CHEBI:59789"/>
    </ligand>
</feature>
<dbReference type="InterPro" id="IPR029063">
    <property type="entry name" value="SAM-dependent_MTases_sf"/>
</dbReference>
<evidence type="ECO:0000313" key="10">
    <source>
        <dbReference type="Proteomes" id="UP000295632"/>
    </source>
</evidence>
<evidence type="ECO:0000256" key="5">
    <source>
        <dbReference type="ARBA" id="ARBA00023014"/>
    </source>
</evidence>
<evidence type="ECO:0000256" key="1">
    <source>
        <dbReference type="ARBA" id="ARBA00022485"/>
    </source>
</evidence>
<evidence type="ECO:0000256" key="7">
    <source>
        <dbReference type="PROSITE-ProRule" id="PRU10015"/>
    </source>
</evidence>
<dbReference type="PROSITE" id="PS51687">
    <property type="entry name" value="SAM_MT_RNA_M5U"/>
    <property type="match status" value="1"/>
</dbReference>
<dbReference type="NCBIfam" id="TIGR00479">
    <property type="entry name" value="rumA"/>
    <property type="match status" value="1"/>
</dbReference>
<sequence>MTNPGQQPLKQGQKFPLKIKRLGINGEGVGHYKGQTVFVKGALPGETVFLQAERIHPRFTEATLLKIDRSSKKRIEPPCPVFDVCGGCQIQHLSYKGQLDHKRDLVMQAMTRFGPKGLPLEKLIKPTVGMDDPWHYRNKSQMQIRRVNGKLLTGLYQEGSHKLVDLSHCPVQHESINAATQKVKRIVDQLQIDIYDERKHKGTLRSIVVRTGFKSGELQVVLVTKTKELPKRELLISELRKELPDMTSLVQNIQPEKTSLVMGKESVVLFGNEKVEERLGDRTYELSATAFFQLNPIQTEKLYNEVSRVASLTGTEKVADLYCGVGTIGLWLAKKAGEVRGMDITTSAIDDARKNATKNGVKNAVYETGTPEEWLKRWRSEGWKPDVVVMDPPRTGAGTVVPLLLKERPKQIIYVSCNPSTLAKDLNALSEAYSIKSMQPLDMFPQTAQVECVVELNLYKKTIG</sequence>
<dbReference type="PROSITE" id="PS01230">
    <property type="entry name" value="TRMA_1"/>
    <property type="match status" value="1"/>
</dbReference>
<feature type="binding site" evidence="6">
    <location>
        <position position="343"/>
    </location>
    <ligand>
        <name>S-adenosyl-L-methionine</name>
        <dbReference type="ChEBI" id="CHEBI:59789"/>
    </ligand>
</feature>
<dbReference type="RefSeq" id="WP_133581677.1">
    <property type="nucleotide sequence ID" value="NZ_SNYJ01000018.1"/>
</dbReference>
<dbReference type="Pfam" id="PF05958">
    <property type="entry name" value="tRNA_U5-meth_tr"/>
    <property type="match status" value="1"/>
</dbReference>
<evidence type="ECO:0000256" key="4">
    <source>
        <dbReference type="ARBA" id="ARBA00022691"/>
    </source>
</evidence>
<dbReference type="Gene3D" id="2.40.50.140">
    <property type="entry name" value="Nucleic acid-binding proteins"/>
    <property type="match status" value="1"/>
</dbReference>
<dbReference type="GO" id="GO:0070041">
    <property type="term" value="F:rRNA (uridine-C5-)-methyltransferase activity"/>
    <property type="evidence" value="ECO:0007669"/>
    <property type="project" value="TreeGrafter"/>
</dbReference>
<dbReference type="Gene3D" id="2.40.50.1070">
    <property type="match status" value="1"/>
</dbReference>
<dbReference type="PROSITE" id="PS50926">
    <property type="entry name" value="TRAM"/>
    <property type="match status" value="1"/>
</dbReference>
<accession>A0A4R6TTF6</accession>
<evidence type="ECO:0000256" key="3">
    <source>
        <dbReference type="ARBA" id="ARBA00022679"/>
    </source>
</evidence>
<reference evidence="9 10" key="1">
    <citation type="submission" date="2019-03" db="EMBL/GenBank/DDBJ databases">
        <title>Genomic Encyclopedia of Type Strains, Phase IV (KMG-IV): sequencing the most valuable type-strain genomes for metagenomic binning, comparative biology and taxonomic classification.</title>
        <authorList>
            <person name="Goeker M."/>
        </authorList>
    </citation>
    <scope>NUCLEOTIDE SEQUENCE [LARGE SCALE GENOMIC DNA]</scope>
    <source>
        <strain evidence="9 10">DSM 28697</strain>
    </source>
</reference>
<keyword evidence="5" id="KW-0411">Iron-sulfur</keyword>
<comment type="caution">
    <text evidence="9">The sequence shown here is derived from an EMBL/GenBank/DDBJ whole genome shotgun (WGS) entry which is preliminary data.</text>
</comment>
<dbReference type="PANTHER" id="PTHR11061:SF45">
    <property type="match status" value="1"/>
</dbReference>
<dbReference type="Pfam" id="PF01938">
    <property type="entry name" value="TRAM"/>
    <property type="match status" value="1"/>
</dbReference>
<keyword evidence="1" id="KW-0004">4Fe-4S</keyword>
<dbReference type="AlphaFoldDB" id="A0A4R6TTF6"/>
<feature type="domain" description="TRAM" evidence="8">
    <location>
        <begin position="8"/>
        <end position="66"/>
    </location>
</feature>
<dbReference type="EMBL" id="SNYJ01000018">
    <property type="protein sequence ID" value="TDQ36386.1"/>
    <property type="molecule type" value="Genomic_DNA"/>
</dbReference>
<feature type="active site" evidence="7">
    <location>
        <position position="417"/>
    </location>
</feature>
<evidence type="ECO:0000259" key="8">
    <source>
        <dbReference type="PROSITE" id="PS50926"/>
    </source>
</evidence>
<dbReference type="Gene3D" id="3.40.50.150">
    <property type="entry name" value="Vaccinia Virus protein VP39"/>
    <property type="match status" value="1"/>
</dbReference>
<keyword evidence="4 6" id="KW-0949">S-adenosyl-L-methionine</keyword>